<dbReference type="PANTHER" id="PTHR33840:SF1">
    <property type="entry name" value="TLE1 PHOSPHOLIPASE DOMAIN-CONTAINING PROTEIN"/>
    <property type="match status" value="1"/>
</dbReference>
<dbReference type="Proteomes" id="UP000275910">
    <property type="component" value="Unassembled WGS sequence"/>
</dbReference>
<evidence type="ECO:0000256" key="1">
    <source>
        <dbReference type="SAM" id="MobiDB-lite"/>
    </source>
</evidence>
<protein>
    <submittedName>
        <fullName evidence="3">DUF2235 domain-containing protein</fullName>
    </submittedName>
</protein>
<evidence type="ECO:0000313" key="3">
    <source>
        <dbReference type="EMBL" id="ROU05913.1"/>
    </source>
</evidence>
<organism evidence="3 4">
    <name type="scientific">Lysobacter enzymogenes</name>
    <dbReference type="NCBI Taxonomy" id="69"/>
    <lineage>
        <taxon>Bacteria</taxon>
        <taxon>Pseudomonadati</taxon>
        <taxon>Pseudomonadota</taxon>
        <taxon>Gammaproteobacteria</taxon>
        <taxon>Lysobacterales</taxon>
        <taxon>Lysobacteraceae</taxon>
        <taxon>Lysobacter</taxon>
    </lineage>
</organism>
<gene>
    <name evidence="3" type="ORF">D9T17_15915</name>
</gene>
<feature type="region of interest" description="Disordered" evidence="1">
    <location>
        <begin position="461"/>
        <end position="516"/>
    </location>
</feature>
<feature type="region of interest" description="Disordered" evidence="1">
    <location>
        <begin position="1"/>
        <end position="23"/>
    </location>
</feature>
<dbReference type="AlphaFoldDB" id="A0A3N2REM7"/>
<reference evidence="3 4" key="1">
    <citation type="submission" date="2018-10" db="EMBL/GenBank/DDBJ databases">
        <title>The genome of Lysobacter enzymogenes OH11.</title>
        <authorList>
            <person name="Liu F."/>
            <person name="Zhao Y."/>
            <person name="Qian G."/>
            <person name="Chen Y."/>
            <person name="Xu H."/>
        </authorList>
    </citation>
    <scope>NUCLEOTIDE SEQUENCE [LARGE SCALE GENOMIC DNA]</scope>
    <source>
        <strain evidence="3 4">OH11</strain>
    </source>
</reference>
<evidence type="ECO:0000313" key="4">
    <source>
        <dbReference type="Proteomes" id="UP000275910"/>
    </source>
</evidence>
<dbReference type="Pfam" id="PF09994">
    <property type="entry name" value="T6SS_Tle1-like_cat"/>
    <property type="match status" value="1"/>
</dbReference>
<feature type="domain" description="T6SS Phospholipase effector Tle1-like catalytic" evidence="2">
    <location>
        <begin position="56"/>
        <end position="285"/>
    </location>
</feature>
<dbReference type="InterPro" id="IPR018712">
    <property type="entry name" value="Tle1-like_cat"/>
</dbReference>
<accession>A0A3N2REM7</accession>
<proteinExistence type="predicted"/>
<evidence type="ECO:0000259" key="2">
    <source>
        <dbReference type="Pfam" id="PF09994"/>
    </source>
</evidence>
<feature type="compositionally biased region" description="Pro residues" evidence="1">
    <location>
        <begin position="494"/>
        <end position="516"/>
    </location>
</feature>
<comment type="caution">
    <text evidence="3">The sequence shown here is derived from an EMBL/GenBank/DDBJ whole genome shotgun (WGS) entry which is preliminary data.</text>
</comment>
<feature type="compositionally biased region" description="Low complexity" evidence="1">
    <location>
        <begin position="461"/>
        <end position="493"/>
    </location>
</feature>
<dbReference type="PANTHER" id="PTHR33840">
    <property type="match status" value="1"/>
</dbReference>
<sequence length="516" mass="56321">MQDQGEFAMGGGKNPDGVRTDPANQQQMDSYVQASQALSQLRAPVLLDSADRHSRMFVACFDGTGNSMYGTDPKNHTNVAEVAKQLQNGLHANIGVGYVEGPGTQSGWYERTVDGATGRSFDPRLEKMYAQFIEQAKEWKAEDPQAKISLAGIGYSRGAEQEAAFSRLVHERGIQDPAGAVYVKDKDGNITAPPTYRNAPLEPPGRVAQAVGLFDPVGTGEPRKHDRRLPPSVMSGFQVTAQDERRDQFKSTSILREGHTEDQRFLNVTVGGAHSNIGGSYELNGLSIRSGNLMVDYLNSLSDQPYLQKRAEPNDPKLNVVHRSDQHQFFYTTFGFRDGERDRIETVASKQQVKDHSVADPNRKEAIDEDMSARFARRPVPIGPVPAGQEAGIVQGGLGAQGPAALGQGGIAQGNDFERNFARMIDAARNGDAAAFRDATRDHAQAPETRNWLQAGRERYQQLNAEQAQQPQQPQQAQQAPAQHAQARQQPEPADAPRPPPQQPDAPAQPPRAPGL</sequence>
<name>A0A3N2REM7_LYSEN</name>
<dbReference type="EMBL" id="RCTY01000040">
    <property type="protein sequence ID" value="ROU05913.1"/>
    <property type="molecule type" value="Genomic_DNA"/>
</dbReference>